<evidence type="ECO:0000313" key="1">
    <source>
        <dbReference type="EMBL" id="KAG7448133.1"/>
    </source>
</evidence>
<gene>
    <name evidence="1" type="ORF">BT62DRAFT_755360</name>
</gene>
<comment type="caution">
    <text evidence="1">The sequence shown here is derived from an EMBL/GenBank/DDBJ whole genome shotgun (WGS) entry which is preliminary data.</text>
</comment>
<proteinExistence type="predicted"/>
<dbReference type="GeneID" id="66104454"/>
<dbReference type="AlphaFoldDB" id="A0A9P7VWY9"/>
<sequence length="238" mass="27258">MCVLILQETAHPRCRELLHVSKPLPGNNCYHPTCCDICARIPNDWRDCSQSPYVKYPPSFNKAIAEDMYHGQLLRARVDDDQALRIVTGEEEGPDIDVADDTSETDSQICKTFLTKVPGSDKLGEDAIFLPVNRIDHILSNVSEISDPSQLHGDLDRFQDFHNRARVSVCVLRTDRSFSSHLRVCRLTIRLFPTTFRWCIVSCRRHLVLQRKIWNVTLRTRVNLIHRCRGSSPSPSAY</sequence>
<evidence type="ECO:0000313" key="2">
    <source>
        <dbReference type="Proteomes" id="UP000812287"/>
    </source>
</evidence>
<reference evidence="1" key="1">
    <citation type="submission" date="2020-11" db="EMBL/GenBank/DDBJ databases">
        <title>Adaptations for nitrogen fixation in a non-lichenized fungal sporocarp promotes dispersal by wood-feeding termites.</title>
        <authorList>
            <consortium name="DOE Joint Genome Institute"/>
            <person name="Koch R.A."/>
            <person name="Yoon G."/>
            <person name="Arayal U."/>
            <person name="Lail K."/>
            <person name="Amirebrahimi M."/>
            <person name="Labutti K."/>
            <person name="Lipzen A."/>
            <person name="Riley R."/>
            <person name="Barry K."/>
            <person name="Henrissat B."/>
            <person name="Grigoriev I.V."/>
            <person name="Herr J.R."/>
            <person name="Aime M.C."/>
        </authorList>
    </citation>
    <scope>NUCLEOTIDE SEQUENCE</scope>
    <source>
        <strain evidence="1">MCA 3950</strain>
    </source>
</reference>
<keyword evidence="2" id="KW-1185">Reference proteome</keyword>
<dbReference type="RefSeq" id="XP_043041633.1">
    <property type="nucleotide sequence ID" value="XM_043182158.1"/>
</dbReference>
<accession>A0A9P7VWY9</accession>
<dbReference type="EMBL" id="MU250530">
    <property type="protein sequence ID" value="KAG7448133.1"/>
    <property type="molecule type" value="Genomic_DNA"/>
</dbReference>
<dbReference type="Proteomes" id="UP000812287">
    <property type="component" value="Unassembled WGS sequence"/>
</dbReference>
<dbReference type="OrthoDB" id="3053346at2759"/>
<organism evidence="1 2">
    <name type="scientific">Guyanagaster necrorhizus</name>
    <dbReference type="NCBI Taxonomy" id="856835"/>
    <lineage>
        <taxon>Eukaryota</taxon>
        <taxon>Fungi</taxon>
        <taxon>Dikarya</taxon>
        <taxon>Basidiomycota</taxon>
        <taxon>Agaricomycotina</taxon>
        <taxon>Agaricomycetes</taxon>
        <taxon>Agaricomycetidae</taxon>
        <taxon>Agaricales</taxon>
        <taxon>Marasmiineae</taxon>
        <taxon>Physalacriaceae</taxon>
        <taxon>Guyanagaster</taxon>
    </lineage>
</organism>
<protein>
    <submittedName>
        <fullName evidence="1">Uncharacterized protein</fullName>
    </submittedName>
</protein>
<name>A0A9P7VWY9_9AGAR</name>